<sequence length="85" mass="8807">ILDQTRYAQIGIVSVQVALVRYLAAAGVRPDAVAGHSLGELTAAWTAGVLTLPDLLRLTAERGRLMQAAPATGAMAAAHTDARTL</sequence>
<feature type="non-terminal residue" evidence="4">
    <location>
        <position position="1"/>
    </location>
</feature>
<feature type="non-terminal residue" evidence="4">
    <location>
        <position position="85"/>
    </location>
</feature>
<evidence type="ECO:0000313" key="5">
    <source>
        <dbReference type="Proteomes" id="UP001237194"/>
    </source>
</evidence>
<keyword evidence="4" id="KW-0012">Acyltransferase</keyword>
<dbReference type="InterPro" id="IPR050091">
    <property type="entry name" value="PKS_NRPS_Biosynth_Enz"/>
</dbReference>
<organism evidence="4 5">
    <name type="scientific">Streptomyces pakalii</name>
    <dbReference type="NCBI Taxonomy" id="3036494"/>
    <lineage>
        <taxon>Bacteria</taxon>
        <taxon>Bacillati</taxon>
        <taxon>Actinomycetota</taxon>
        <taxon>Actinomycetes</taxon>
        <taxon>Kitasatosporales</taxon>
        <taxon>Streptomycetaceae</taxon>
        <taxon>Streptomyces</taxon>
    </lineage>
</organism>
<dbReference type="PANTHER" id="PTHR43775">
    <property type="entry name" value="FATTY ACID SYNTHASE"/>
    <property type="match status" value="1"/>
</dbReference>
<comment type="caution">
    <text evidence="4">The sequence shown here is derived from an EMBL/GenBank/DDBJ whole genome shotgun (WGS) entry which is preliminary data.</text>
</comment>
<protein>
    <submittedName>
        <fullName evidence="4">Acyltransferase domain-containing protein</fullName>
    </submittedName>
</protein>
<dbReference type="EMBL" id="JARWAF010000055">
    <property type="protein sequence ID" value="MDJ1645461.1"/>
    <property type="molecule type" value="Genomic_DNA"/>
</dbReference>
<evidence type="ECO:0000256" key="2">
    <source>
        <dbReference type="ARBA" id="ARBA00023268"/>
    </source>
</evidence>
<dbReference type="SUPFAM" id="SSF52151">
    <property type="entry name" value="FabD/lysophospholipase-like"/>
    <property type="match status" value="1"/>
</dbReference>
<accession>A0ABT7DI22</accession>
<proteinExistence type="predicted"/>
<gene>
    <name evidence="4" type="ORF">P5W92_34410</name>
</gene>
<keyword evidence="1" id="KW-0808">Transferase</keyword>
<reference evidence="4 5" key="1">
    <citation type="submission" date="2023-04" db="EMBL/GenBank/DDBJ databases">
        <title>A novel species of the genus Streptomyces: Streptomyces pakalii sp. nov. isolated from a Mexican soil jungle.</title>
        <authorList>
            <person name="Chavez-Hernandez M.A."/>
            <person name="Ortiz-Alvarez J."/>
            <person name="Villa-Tanaca L."/>
            <person name="Hernandez-Rodriguez C."/>
        </authorList>
    </citation>
    <scope>NUCLEOTIDE SEQUENCE [LARGE SCALE GENOMIC DNA]</scope>
    <source>
        <strain evidence="4 5">ENCB-J15</strain>
    </source>
</reference>
<name>A0ABT7DI22_9ACTN</name>
<evidence type="ECO:0000313" key="4">
    <source>
        <dbReference type="EMBL" id="MDJ1645461.1"/>
    </source>
</evidence>
<dbReference type="InterPro" id="IPR016035">
    <property type="entry name" value="Acyl_Trfase/lysoPLipase"/>
</dbReference>
<keyword evidence="2" id="KW-0511">Multifunctional enzyme</keyword>
<dbReference type="InterPro" id="IPR014043">
    <property type="entry name" value="Acyl_transferase_dom"/>
</dbReference>
<dbReference type="RefSeq" id="WP_283901503.1">
    <property type="nucleotide sequence ID" value="NZ_JARWAF010000055.1"/>
</dbReference>
<feature type="domain" description="Malonyl-CoA:ACP transacylase (MAT)" evidence="3">
    <location>
        <begin position="2"/>
        <end position="80"/>
    </location>
</feature>
<dbReference type="Pfam" id="PF00698">
    <property type="entry name" value="Acyl_transf_1"/>
    <property type="match status" value="1"/>
</dbReference>
<evidence type="ECO:0000259" key="3">
    <source>
        <dbReference type="Pfam" id="PF00698"/>
    </source>
</evidence>
<dbReference type="Gene3D" id="3.40.366.10">
    <property type="entry name" value="Malonyl-Coenzyme A Acyl Carrier Protein, domain 2"/>
    <property type="match status" value="1"/>
</dbReference>
<dbReference type="PANTHER" id="PTHR43775:SF51">
    <property type="entry name" value="INACTIVE PHENOLPHTHIOCEROL SYNTHESIS POLYKETIDE SYNTHASE TYPE I PKS1-RELATED"/>
    <property type="match status" value="1"/>
</dbReference>
<dbReference type="GO" id="GO:0016746">
    <property type="term" value="F:acyltransferase activity"/>
    <property type="evidence" value="ECO:0007669"/>
    <property type="project" value="UniProtKB-KW"/>
</dbReference>
<dbReference type="InterPro" id="IPR001227">
    <property type="entry name" value="Ac_transferase_dom_sf"/>
</dbReference>
<evidence type="ECO:0000256" key="1">
    <source>
        <dbReference type="ARBA" id="ARBA00022679"/>
    </source>
</evidence>
<keyword evidence="5" id="KW-1185">Reference proteome</keyword>
<dbReference type="Proteomes" id="UP001237194">
    <property type="component" value="Unassembled WGS sequence"/>
</dbReference>